<dbReference type="RefSeq" id="WP_152828666.1">
    <property type="nucleotide sequence ID" value="NZ_WHUT02000017.1"/>
</dbReference>
<evidence type="ECO:0000313" key="3">
    <source>
        <dbReference type="EMBL" id="NUB46546.1"/>
    </source>
</evidence>
<dbReference type="PANTHER" id="PTHR35024">
    <property type="entry name" value="HYPOTHETICAL CYTOSOLIC PROTEIN"/>
    <property type="match status" value="1"/>
</dbReference>
<feature type="region of interest" description="Disordered" evidence="2">
    <location>
        <begin position="1"/>
        <end position="21"/>
    </location>
</feature>
<protein>
    <submittedName>
        <fullName evidence="3">Polymer-forming cytoskeletal protein</fullName>
    </submittedName>
</protein>
<gene>
    <name evidence="3" type="ORF">GEU84_019310</name>
</gene>
<dbReference type="Pfam" id="PF04519">
    <property type="entry name" value="Bactofilin"/>
    <property type="match status" value="1"/>
</dbReference>
<evidence type="ECO:0000313" key="4">
    <source>
        <dbReference type="Proteomes" id="UP000484076"/>
    </source>
</evidence>
<keyword evidence="4" id="KW-1185">Reference proteome</keyword>
<dbReference type="PANTHER" id="PTHR35024:SF4">
    <property type="entry name" value="POLYMER-FORMING CYTOSKELETAL PROTEIN"/>
    <property type="match status" value="1"/>
</dbReference>
<proteinExistence type="inferred from homology"/>
<accession>A0A8X8HA52</accession>
<name>A0A8X8HA52_9RHOB</name>
<evidence type="ECO:0000256" key="2">
    <source>
        <dbReference type="SAM" id="MobiDB-lite"/>
    </source>
</evidence>
<evidence type="ECO:0000256" key="1">
    <source>
        <dbReference type="ARBA" id="ARBA00044755"/>
    </source>
</evidence>
<reference evidence="3" key="1">
    <citation type="submission" date="2020-05" db="EMBL/GenBank/DDBJ databases">
        <title>Fertoebacter nigrum gen. nov., sp. nov., a new member of the family Rhodobacteraceae.</title>
        <authorList>
            <person name="Szuroczki S."/>
            <person name="Abbaszade G."/>
            <person name="Buni D."/>
            <person name="Schumann P."/>
            <person name="Toth E."/>
        </authorList>
    </citation>
    <scope>NUCLEOTIDE SEQUENCE</scope>
    <source>
        <strain evidence="3">RG-N-1a</strain>
    </source>
</reference>
<dbReference type="EMBL" id="WHUT02000017">
    <property type="protein sequence ID" value="NUB46546.1"/>
    <property type="molecule type" value="Genomic_DNA"/>
</dbReference>
<dbReference type="InterPro" id="IPR007607">
    <property type="entry name" value="BacA/B"/>
</dbReference>
<dbReference type="AlphaFoldDB" id="A0A8X8HA52"/>
<comment type="caution">
    <text evidence="3">The sequence shown here is derived from an EMBL/GenBank/DDBJ whole genome shotgun (WGS) entry which is preliminary data.</text>
</comment>
<comment type="similarity">
    <text evidence="1">Belongs to the bactofilin family.</text>
</comment>
<dbReference type="Proteomes" id="UP000484076">
    <property type="component" value="Unassembled WGS sequence"/>
</dbReference>
<sequence length="121" mass="12476">MQTKADTAPPPAARSGAAPGKSTLAADLRVTGDISCDGSIEVMGSVDGTLTARGLLVGNEGRVNGTVSAEIIEVRGRMDGRISCSSLTLRGSAQVTADVTYRTLIIESGAQIDGRFKHTKD</sequence>
<organism evidence="3 4">
    <name type="scientific">Fertoeibacter niger</name>
    <dbReference type="NCBI Taxonomy" id="2656921"/>
    <lineage>
        <taxon>Bacteria</taxon>
        <taxon>Pseudomonadati</taxon>
        <taxon>Pseudomonadota</taxon>
        <taxon>Alphaproteobacteria</taxon>
        <taxon>Rhodobacterales</taxon>
        <taxon>Paracoccaceae</taxon>
        <taxon>Fertoeibacter</taxon>
    </lineage>
</organism>